<name>A0ABV5SIT2_9ACTN</name>
<dbReference type="Proteomes" id="UP001589532">
    <property type="component" value="Unassembled WGS sequence"/>
</dbReference>
<reference evidence="2 3" key="1">
    <citation type="submission" date="2024-09" db="EMBL/GenBank/DDBJ databases">
        <authorList>
            <person name="Sun Q."/>
            <person name="Mori K."/>
        </authorList>
    </citation>
    <scope>NUCLEOTIDE SEQUENCE [LARGE SCALE GENOMIC DNA]</scope>
    <source>
        <strain evidence="2 3">JCM 3143</strain>
    </source>
</reference>
<accession>A0ABV5SIT2</accession>
<sequence length="239" mass="25644">MKKRILSTVVFAMLTVAAAPAQAAPKDPVGVLKATVAAGHGVRFTGDVTWTDGTDERGARDIKGVFQFGRKEIAAFDITAKDGDEYERVIAIGKTGYYSGDQISRLLPEGKTWYKSKNYGMPDSWSQFINPAEPNTLATLLKNGKTTGNSVSGSVTLKELKAVSAWVSAAKIGKEHDGLKISYTLTLSSSGLVSRVTSTYTMAEDGESYTSTVNTRYTKWGSKVSVTAPDPSTVTTKPR</sequence>
<evidence type="ECO:0008006" key="4">
    <source>
        <dbReference type="Google" id="ProtNLM"/>
    </source>
</evidence>
<keyword evidence="3" id="KW-1185">Reference proteome</keyword>
<evidence type="ECO:0000313" key="3">
    <source>
        <dbReference type="Proteomes" id="UP001589532"/>
    </source>
</evidence>
<proteinExistence type="predicted"/>
<protein>
    <recommendedName>
        <fullName evidence="4">Lipoprotein</fullName>
    </recommendedName>
</protein>
<keyword evidence="1" id="KW-0732">Signal</keyword>
<dbReference type="RefSeq" id="WP_344984130.1">
    <property type="nucleotide sequence ID" value="NZ_BAAAXV010000001.1"/>
</dbReference>
<dbReference type="Gene3D" id="2.50.20.20">
    <property type="match status" value="1"/>
</dbReference>
<evidence type="ECO:0000256" key="1">
    <source>
        <dbReference type="SAM" id="SignalP"/>
    </source>
</evidence>
<dbReference type="EMBL" id="JBHMBW010000106">
    <property type="protein sequence ID" value="MFB9631581.1"/>
    <property type="molecule type" value="Genomic_DNA"/>
</dbReference>
<feature type="chain" id="PRO_5047027081" description="Lipoprotein" evidence="1">
    <location>
        <begin position="24"/>
        <end position="239"/>
    </location>
</feature>
<feature type="signal peptide" evidence="1">
    <location>
        <begin position="1"/>
        <end position="23"/>
    </location>
</feature>
<evidence type="ECO:0000313" key="2">
    <source>
        <dbReference type="EMBL" id="MFB9631581.1"/>
    </source>
</evidence>
<organism evidence="2 3">
    <name type="scientific">Nonomuraea helvata</name>
    <dbReference type="NCBI Taxonomy" id="37484"/>
    <lineage>
        <taxon>Bacteria</taxon>
        <taxon>Bacillati</taxon>
        <taxon>Actinomycetota</taxon>
        <taxon>Actinomycetes</taxon>
        <taxon>Streptosporangiales</taxon>
        <taxon>Streptosporangiaceae</taxon>
        <taxon>Nonomuraea</taxon>
    </lineage>
</organism>
<comment type="caution">
    <text evidence="2">The sequence shown here is derived from an EMBL/GenBank/DDBJ whole genome shotgun (WGS) entry which is preliminary data.</text>
</comment>
<gene>
    <name evidence="2" type="ORF">ACFFSA_51710</name>
</gene>